<comment type="similarity">
    <text evidence="2 13">Belongs to the class-II aminoacyl-tRNA synthetase family. Phe-tRNA synthetase alpha subunit type 1 subfamily.</text>
</comment>
<dbReference type="HOGENOM" id="CLU_025086_0_1_0"/>
<evidence type="ECO:0000256" key="4">
    <source>
        <dbReference type="ARBA" id="ARBA00022490"/>
    </source>
</evidence>
<dbReference type="AlphaFoldDB" id="F2NPL4"/>
<dbReference type="InterPro" id="IPR006195">
    <property type="entry name" value="aa-tRNA-synth_II"/>
</dbReference>
<evidence type="ECO:0000313" key="16">
    <source>
        <dbReference type="Proteomes" id="UP000007030"/>
    </source>
</evidence>
<keyword evidence="5 13" id="KW-0436">Ligase</keyword>
<dbReference type="CDD" id="cd00496">
    <property type="entry name" value="PheRS_alpha_core"/>
    <property type="match status" value="1"/>
</dbReference>
<evidence type="ECO:0000256" key="5">
    <source>
        <dbReference type="ARBA" id="ARBA00022598"/>
    </source>
</evidence>
<evidence type="ECO:0000256" key="10">
    <source>
        <dbReference type="ARBA" id="ARBA00022917"/>
    </source>
</evidence>
<evidence type="ECO:0000256" key="12">
    <source>
        <dbReference type="ARBA" id="ARBA00049255"/>
    </source>
</evidence>
<dbReference type="PANTHER" id="PTHR11538">
    <property type="entry name" value="PHENYLALANYL-TRNA SYNTHETASE"/>
    <property type="match status" value="1"/>
</dbReference>
<keyword evidence="4 13" id="KW-0963">Cytoplasm</keyword>
<keyword evidence="8 13" id="KW-0067">ATP-binding</keyword>
<evidence type="ECO:0000256" key="1">
    <source>
        <dbReference type="ARBA" id="ARBA00004496"/>
    </source>
</evidence>
<reference evidence="15 16" key="1">
    <citation type="journal article" date="2012" name="Stand. Genomic Sci.">
        <title>Complete genome sequence of the aerobic, heterotroph Marinithermus hydrothermalis type strain (T1(T)) from a deep-sea hydrothermal vent chimney.</title>
        <authorList>
            <person name="Copeland A."/>
            <person name="Gu W."/>
            <person name="Yasawong M."/>
            <person name="Lapidus A."/>
            <person name="Lucas S."/>
            <person name="Deshpande S."/>
            <person name="Pagani I."/>
            <person name="Tapia R."/>
            <person name="Cheng J.F."/>
            <person name="Goodwin L.A."/>
            <person name="Pitluck S."/>
            <person name="Liolios K."/>
            <person name="Ivanova N."/>
            <person name="Mavromatis K."/>
            <person name="Mikhailova N."/>
            <person name="Pati A."/>
            <person name="Chen A."/>
            <person name="Palaniappan K."/>
            <person name="Land M."/>
            <person name="Pan C."/>
            <person name="Brambilla E.M."/>
            <person name="Rohde M."/>
            <person name="Tindall B.J."/>
            <person name="Sikorski J."/>
            <person name="Goker M."/>
            <person name="Detter J.C."/>
            <person name="Bristow J."/>
            <person name="Eisen J.A."/>
            <person name="Markowitz V."/>
            <person name="Hugenholtz P."/>
            <person name="Kyrpides N.C."/>
            <person name="Klenk H.P."/>
            <person name="Woyke T."/>
        </authorList>
    </citation>
    <scope>NUCLEOTIDE SEQUENCE [LARGE SCALE GENOMIC DNA]</scope>
    <source>
        <strain evidence="16">DSM 14884 / JCM 11576 / T1</strain>
    </source>
</reference>
<dbReference type="SUPFAM" id="SSF55681">
    <property type="entry name" value="Class II aaRS and biotin synthetases"/>
    <property type="match status" value="1"/>
</dbReference>
<comment type="subcellular location">
    <subcellularLocation>
        <location evidence="1 13">Cytoplasm</location>
    </subcellularLocation>
</comment>
<dbReference type="STRING" id="869210.Marky_1782"/>
<keyword evidence="10 13" id="KW-0648">Protein biosynthesis</keyword>
<evidence type="ECO:0000256" key="6">
    <source>
        <dbReference type="ARBA" id="ARBA00022723"/>
    </source>
</evidence>
<dbReference type="PROSITE" id="PS50862">
    <property type="entry name" value="AA_TRNA_LIGASE_II"/>
    <property type="match status" value="1"/>
</dbReference>
<dbReference type="SUPFAM" id="SSF46589">
    <property type="entry name" value="tRNA-binding arm"/>
    <property type="match status" value="1"/>
</dbReference>
<dbReference type="GO" id="GO:0006432">
    <property type="term" value="P:phenylalanyl-tRNA aminoacylation"/>
    <property type="evidence" value="ECO:0007669"/>
    <property type="project" value="UniProtKB-UniRule"/>
</dbReference>
<dbReference type="Proteomes" id="UP000007030">
    <property type="component" value="Chromosome"/>
</dbReference>
<dbReference type="GO" id="GO:0000049">
    <property type="term" value="F:tRNA binding"/>
    <property type="evidence" value="ECO:0007669"/>
    <property type="project" value="InterPro"/>
</dbReference>
<feature type="binding site" evidence="13">
    <location>
        <position position="247"/>
    </location>
    <ligand>
        <name>Mg(2+)</name>
        <dbReference type="ChEBI" id="CHEBI:18420"/>
        <note>shared with beta subunit</note>
    </ligand>
</feature>
<dbReference type="NCBIfam" id="TIGR00468">
    <property type="entry name" value="pheS"/>
    <property type="match status" value="1"/>
</dbReference>
<evidence type="ECO:0000256" key="9">
    <source>
        <dbReference type="ARBA" id="ARBA00022842"/>
    </source>
</evidence>
<dbReference type="GO" id="GO:0004826">
    <property type="term" value="F:phenylalanine-tRNA ligase activity"/>
    <property type="evidence" value="ECO:0007669"/>
    <property type="project" value="UniProtKB-UniRule"/>
</dbReference>
<keyword evidence="6 13" id="KW-0479">Metal-binding</keyword>
<dbReference type="OrthoDB" id="9800719at2"/>
<dbReference type="GO" id="GO:0005737">
    <property type="term" value="C:cytoplasm"/>
    <property type="evidence" value="ECO:0007669"/>
    <property type="project" value="UniProtKB-SubCell"/>
</dbReference>
<proteinExistence type="inferred from homology"/>
<evidence type="ECO:0000259" key="14">
    <source>
        <dbReference type="PROSITE" id="PS50862"/>
    </source>
</evidence>
<evidence type="ECO:0000256" key="8">
    <source>
        <dbReference type="ARBA" id="ARBA00022840"/>
    </source>
</evidence>
<dbReference type="InterPro" id="IPR002319">
    <property type="entry name" value="Phenylalanyl-tRNA_Synthase"/>
</dbReference>
<organism evidence="15 16">
    <name type="scientific">Marinithermus hydrothermalis (strain DSM 14884 / JCM 11576 / T1)</name>
    <dbReference type="NCBI Taxonomy" id="869210"/>
    <lineage>
        <taxon>Bacteria</taxon>
        <taxon>Thermotogati</taxon>
        <taxon>Deinococcota</taxon>
        <taxon>Deinococci</taxon>
        <taxon>Thermales</taxon>
        <taxon>Thermaceae</taxon>
        <taxon>Marinithermus</taxon>
    </lineage>
</organism>
<evidence type="ECO:0000256" key="7">
    <source>
        <dbReference type="ARBA" id="ARBA00022741"/>
    </source>
</evidence>
<name>F2NPL4_MARHT</name>
<dbReference type="InterPro" id="IPR004529">
    <property type="entry name" value="Phe-tRNA-synth_IIc_asu"/>
</dbReference>
<evidence type="ECO:0000256" key="11">
    <source>
        <dbReference type="ARBA" id="ARBA00023146"/>
    </source>
</evidence>
<keyword evidence="11 13" id="KW-0030">Aminoacyl-tRNA synthetase</keyword>
<dbReference type="eggNOG" id="COG0016">
    <property type="taxonomic scope" value="Bacteria"/>
</dbReference>
<dbReference type="PANTHER" id="PTHR11538:SF41">
    <property type="entry name" value="PHENYLALANINE--TRNA LIGASE, MITOCHONDRIAL"/>
    <property type="match status" value="1"/>
</dbReference>
<dbReference type="EMBL" id="CP002630">
    <property type="protein sequence ID" value="AEB12515.1"/>
    <property type="molecule type" value="Genomic_DNA"/>
</dbReference>
<evidence type="ECO:0000256" key="13">
    <source>
        <dbReference type="HAMAP-Rule" id="MF_00281"/>
    </source>
</evidence>
<feature type="domain" description="Aminoacyl-transfer RNA synthetases class-II family profile" evidence="14">
    <location>
        <begin position="106"/>
        <end position="333"/>
    </location>
</feature>
<evidence type="ECO:0000256" key="2">
    <source>
        <dbReference type="ARBA" id="ARBA00010207"/>
    </source>
</evidence>
<keyword evidence="7 13" id="KW-0547">Nucleotide-binding</keyword>
<keyword evidence="16" id="KW-1185">Reference proteome</keyword>
<dbReference type="InterPro" id="IPR045864">
    <property type="entry name" value="aa-tRNA-synth_II/BPL/LPL"/>
</dbReference>
<dbReference type="RefSeq" id="WP_013704561.1">
    <property type="nucleotide sequence ID" value="NC_015387.1"/>
</dbReference>
<evidence type="ECO:0000313" key="15">
    <source>
        <dbReference type="EMBL" id="AEB12515.1"/>
    </source>
</evidence>
<comment type="catalytic activity">
    <reaction evidence="12 13">
        <text>tRNA(Phe) + L-phenylalanine + ATP = L-phenylalanyl-tRNA(Phe) + AMP + diphosphate + H(+)</text>
        <dbReference type="Rhea" id="RHEA:19413"/>
        <dbReference type="Rhea" id="RHEA-COMP:9668"/>
        <dbReference type="Rhea" id="RHEA-COMP:9699"/>
        <dbReference type="ChEBI" id="CHEBI:15378"/>
        <dbReference type="ChEBI" id="CHEBI:30616"/>
        <dbReference type="ChEBI" id="CHEBI:33019"/>
        <dbReference type="ChEBI" id="CHEBI:58095"/>
        <dbReference type="ChEBI" id="CHEBI:78442"/>
        <dbReference type="ChEBI" id="CHEBI:78531"/>
        <dbReference type="ChEBI" id="CHEBI:456215"/>
        <dbReference type="EC" id="6.1.1.20"/>
    </reaction>
</comment>
<dbReference type="KEGG" id="mhd:Marky_1782"/>
<accession>F2NPL4</accession>
<comment type="cofactor">
    <cofactor evidence="13">
        <name>Mg(2+)</name>
        <dbReference type="ChEBI" id="CHEBI:18420"/>
    </cofactor>
    <text evidence="13">Binds 2 magnesium ions per tetramer.</text>
</comment>
<keyword evidence="9 13" id="KW-0460">Magnesium</keyword>
<dbReference type="InterPro" id="IPR010978">
    <property type="entry name" value="tRNA-bd_arm"/>
</dbReference>
<dbReference type="Gene3D" id="3.30.930.10">
    <property type="entry name" value="Bira Bifunctional Protein, Domain 2"/>
    <property type="match status" value="1"/>
</dbReference>
<dbReference type="EC" id="6.1.1.20" evidence="13"/>
<dbReference type="Pfam" id="PF02912">
    <property type="entry name" value="Phe_tRNA-synt_N"/>
    <property type="match status" value="1"/>
</dbReference>
<gene>
    <name evidence="13" type="primary">pheS</name>
    <name evidence="15" type="ordered locus">Marky_1782</name>
</gene>
<dbReference type="InterPro" id="IPR022911">
    <property type="entry name" value="Phe_tRNA_ligase_alpha1_bac"/>
</dbReference>
<dbReference type="Pfam" id="PF01409">
    <property type="entry name" value="tRNA-synt_2d"/>
    <property type="match status" value="1"/>
</dbReference>
<dbReference type="GO" id="GO:0005524">
    <property type="term" value="F:ATP binding"/>
    <property type="evidence" value="ECO:0007669"/>
    <property type="project" value="UniProtKB-UniRule"/>
</dbReference>
<evidence type="ECO:0000256" key="3">
    <source>
        <dbReference type="ARBA" id="ARBA00011209"/>
    </source>
</evidence>
<dbReference type="InterPro" id="IPR004188">
    <property type="entry name" value="Phe-tRNA_ligase_II_N"/>
</dbReference>
<protein>
    <recommendedName>
        <fullName evidence="13">Phenylalanine--tRNA ligase alpha subunit</fullName>
        <ecNumber evidence="13">6.1.1.20</ecNumber>
    </recommendedName>
    <alternativeName>
        <fullName evidence="13">Phenylalanyl-tRNA synthetase alpha subunit</fullName>
        <shortName evidence="13">PheRS</shortName>
    </alternativeName>
</protein>
<sequence length="337" mass="38333">MLEEALREIHAAEDLEALQALRVRYLGKKGRLTQELKALGQLPPEERREKGRLLNEWKRALEAAFEERAEALKRAALEAKLRAEALDVSLPGYAFPAGNTHVVGQIMAELVDIFRRMGYQPVEGPEVEDEFHNFDALNIPLHHPARDMWDTFWLTDGRLLRTHTSPIQVRYMVAHTPPFKIVAPGKVYRYEQTDATHEAMFYQLEGLVVGEAITMADLKGAISEMARTLYGAEAKVRFQPSYFPFVEPGAEFAVWWVNPRTGEGSWLELGGAGMVHPRVFQAVDEARAARGLPRVYEGKTGFAFGLGIERIAMLRYGIPDVRYFYQNRLGFLKQFRN</sequence>
<dbReference type="GO" id="GO:0000287">
    <property type="term" value="F:magnesium ion binding"/>
    <property type="evidence" value="ECO:0007669"/>
    <property type="project" value="UniProtKB-UniRule"/>
</dbReference>
<dbReference type="HAMAP" id="MF_00281">
    <property type="entry name" value="Phe_tRNA_synth_alpha1"/>
    <property type="match status" value="1"/>
</dbReference>
<comment type="subunit">
    <text evidence="3 13">Tetramer of two alpha and two beta subunits.</text>
</comment>